<dbReference type="Proteomes" id="UP000248330">
    <property type="component" value="Unassembled WGS sequence"/>
</dbReference>
<keyword evidence="2" id="KW-1185">Reference proteome</keyword>
<dbReference type="RefSeq" id="WP_110265319.1">
    <property type="nucleotide sequence ID" value="NZ_CAWNXA010000005.1"/>
</dbReference>
<evidence type="ECO:0000313" key="1">
    <source>
        <dbReference type="EMBL" id="PXV67855.1"/>
    </source>
</evidence>
<protein>
    <submittedName>
        <fullName evidence="1">Uncharacterized protein</fullName>
    </submittedName>
</protein>
<organism evidence="1 2">
    <name type="scientific">Sinimarinibacterium flocculans</name>
    <dbReference type="NCBI Taxonomy" id="985250"/>
    <lineage>
        <taxon>Bacteria</taxon>
        <taxon>Pseudomonadati</taxon>
        <taxon>Pseudomonadota</taxon>
        <taxon>Gammaproteobacteria</taxon>
        <taxon>Nevskiales</taxon>
        <taxon>Nevskiaceae</taxon>
        <taxon>Sinimarinibacterium</taxon>
    </lineage>
</organism>
<dbReference type="OrthoDB" id="9146291at2"/>
<name>A0A318ECV5_9GAMM</name>
<reference evidence="1 2" key="1">
    <citation type="submission" date="2018-04" db="EMBL/GenBank/DDBJ databases">
        <title>Genomic Encyclopedia of Type Strains, Phase IV (KMG-IV): sequencing the most valuable type-strain genomes for metagenomic binning, comparative biology and taxonomic classification.</title>
        <authorList>
            <person name="Goeker M."/>
        </authorList>
    </citation>
    <scope>NUCLEOTIDE SEQUENCE [LARGE SCALE GENOMIC DNA]</scope>
    <source>
        <strain evidence="1 2">DSM 104150</strain>
    </source>
</reference>
<dbReference type="EMBL" id="QICN01000005">
    <property type="protein sequence ID" value="PXV67855.1"/>
    <property type="molecule type" value="Genomic_DNA"/>
</dbReference>
<proteinExistence type="predicted"/>
<evidence type="ECO:0000313" key="2">
    <source>
        <dbReference type="Proteomes" id="UP000248330"/>
    </source>
</evidence>
<dbReference type="AlphaFoldDB" id="A0A318ECV5"/>
<sequence>MRGVGLTGVALLVSACGSGAPVSDPPAPTPVADTDSRLLAANCAWLLRSDPDLLNIAFPDEGATYWVAAVPALPGTRLRIEADFPQARYFSYNTYDPVLRPTDVLTDYQIDAAEGVNPYRGDGPSGHYVAWIEPGAVPDVRAPNTLYAGEIDLLGRAALPNPAWVLIYRLYLPEGDRTGGVALPSLHLEAADGGTPIALQGCDPLPPDGVPSLLNDLIRDSSEPGLIGLLPFPLAPDEPELVRFYGLPETLRLLLSNAAGFSLPLQAITASDTGGGFLSNVDNAYVTTMMSRNQGALYILRGKAPSWARRPAEAPLGDAQVRYWSICTNEFVSQRYVGCLHDAQMPLDGDGYFTVVVSDPAQRPDNANDAHGMAWLPWGAVYPDSVIIYRHMLPSPHFGEAIQNVAYGTPVREVMGAYTPEITYCTREVIEAATSSADAFARCR</sequence>
<accession>A0A318ECV5</accession>
<gene>
    <name evidence="1" type="ORF">C8D93_105212</name>
</gene>
<comment type="caution">
    <text evidence="1">The sequence shown here is derived from an EMBL/GenBank/DDBJ whole genome shotgun (WGS) entry which is preliminary data.</text>
</comment>
<dbReference type="PROSITE" id="PS51257">
    <property type="entry name" value="PROKAR_LIPOPROTEIN"/>
    <property type="match status" value="1"/>
</dbReference>